<dbReference type="PANTHER" id="PTHR33650">
    <property type="entry name" value="CHLOROPLAST ENVELOPE MEMBRANE PROTEIN-RELATED"/>
    <property type="match status" value="1"/>
</dbReference>
<keyword evidence="5 8" id="KW-1133">Transmembrane helix</keyword>
<keyword evidence="8" id="KW-1003">Cell membrane</keyword>
<dbReference type="HOGENOM" id="CLU_690401_0_0_3"/>
<keyword evidence="8" id="KW-0997">Cell inner membrane</keyword>
<evidence type="ECO:0000256" key="1">
    <source>
        <dbReference type="ARBA" id="ARBA00004141"/>
    </source>
</evidence>
<evidence type="ECO:0000256" key="2">
    <source>
        <dbReference type="ARBA" id="ARBA00022448"/>
    </source>
</evidence>
<sequence length="432" mass="49410">MKKSLSKKNKEIFLQKISSYSQSSYRWLIATPERALNKAYQAALQIQFLEADYLAAQQQIQATNNYKSTIIECLQSDLEQYLAIIKINLAEFKVSRFLLNSQNSNSWEKLVVIDEVLKKYRTDIVEASVVEPINTLEKSNSPTNYASVQDEFINVQSTTEKTEVLPRSRSASPRERSLSRSFQRIKTDFNNNSEAEILQNFRRSRWITQTAIRCILLLIIIPLLTQQLSKEFLLLPLVEEFRASHNAEIFINNDMKQEAFRELQIFEEGLKFQSLLGQISNISPEATELKLKEKANELAEEFSYKSNVAISNVFADLLGLIAFAGVVLTNQQGIIAVKSFLDSMIYNLSDSAKAFIIIMLTDIFVGFHSPHGWEIIMEGVANHLGIQPNRSAIFLFIATFPVILDTIFKYWIFRYLNRISPSAVATLKNMNE</sequence>
<keyword evidence="3 8" id="KW-0812">Transmembrane</keyword>
<accession>K9XNY8</accession>
<dbReference type="RefSeq" id="WP_015192003.1">
    <property type="nucleotide sequence ID" value="NC_019748.1"/>
</dbReference>
<keyword evidence="10" id="KW-1185">Reference proteome</keyword>
<comment type="function">
    <text evidence="8">Required for H(+) efflux immediately after light irradiation to form a rapid H(+) concentration gradient across the thylakoid membranes. Together with PxcL, contributes to transient H(+) uptake following dark to light transition.</text>
</comment>
<dbReference type="HAMAP" id="MF_01308">
    <property type="entry name" value="CemA_PxcA"/>
    <property type="match status" value="1"/>
</dbReference>
<dbReference type="OrthoDB" id="418298at2"/>
<comment type="subcellular location">
    <subcellularLocation>
        <location evidence="8">Cell inner membrane</location>
        <topology evidence="8">Multi-pass membrane protein</topology>
    </subcellularLocation>
    <subcellularLocation>
        <location evidence="1">Membrane</location>
        <topology evidence="1">Multi-pass membrane protein</topology>
    </subcellularLocation>
</comment>
<dbReference type="Proteomes" id="UP000010473">
    <property type="component" value="Chromosome"/>
</dbReference>
<protein>
    <recommendedName>
        <fullName evidence="8">Proton extrusion protein PxcA</fullName>
    </recommendedName>
</protein>
<keyword evidence="2 8" id="KW-0813">Transport</keyword>
<proteinExistence type="inferred from homology"/>
<evidence type="ECO:0000256" key="7">
    <source>
        <dbReference type="ARBA" id="ARBA00023136"/>
    </source>
</evidence>
<dbReference type="STRING" id="111780.Sta7437_0738"/>
<evidence type="ECO:0000313" key="9">
    <source>
        <dbReference type="EMBL" id="AFZ34330.1"/>
    </source>
</evidence>
<dbReference type="PATRIC" id="fig|111780.3.peg.769"/>
<dbReference type="InterPro" id="IPR004282">
    <property type="entry name" value="CemA"/>
</dbReference>
<dbReference type="eggNOG" id="ENOG502Z8DN">
    <property type="taxonomic scope" value="Bacteria"/>
</dbReference>
<dbReference type="PANTHER" id="PTHR33650:SF2">
    <property type="entry name" value="CHLOROPLAST ENVELOPE MEMBRANE PROTEIN"/>
    <property type="match status" value="1"/>
</dbReference>
<evidence type="ECO:0000256" key="5">
    <source>
        <dbReference type="ARBA" id="ARBA00022989"/>
    </source>
</evidence>
<feature type="transmembrane region" description="Helical" evidence="8">
    <location>
        <begin position="210"/>
        <end position="228"/>
    </location>
</feature>
<evidence type="ECO:0000256" key="3">
    <source>
        <dbReference type="ARBA" id="ARBA00022692"/>
    </source>
</evidence>
<dbReference type="GO" id="GO:0015078">
    <property type="term" value="F:proton transmembrane transporter activity"/>
    <property type="evidence" value="ECO:0007669"/>
    <property type="project" value="UniProtKB-UniRule"/>
</dbReference>
<dbReference type="GO" id="GO:0005886">
    <property type="term" value="C:plasma membrane"/>
    <property type="evidence" value="ECO:0007669"/>
    <property type="project" value="UniProtKB-SubCell"/>
</dbReference>
<dbReference type="KEGG" id="scs:Sta7437_0738"/>
<keyword evidence="6 8" id="KW-0406">Ion transport</keyword>
<reference evidence="10" key="1">
    <citation type="journal article" date="2013" name="Proc. Natl. Acad. Sci. U.S.A.">
        <title>Improving the coverage of the cyanobacterial phylum using diversity-driven genome sequencing.</title>
        <authorList>
            <person name="Shih P.M."/>
            <person name="Wu D."/>
            <person name="Latifi A."/>
            <person name="Axen S.D."/>
            <person name="Fewer D.P."/>
            <person name="Talla E."/>
            <person name="Calteau A."/>
            <person name="Cai F."/>
            <person name="Tandeau de Marsac N."/>
            <person name="Rippka R."/>
            <person name="Herdman M."/>
            <person name="Sivonen K."/>
            <person name="Coursin T."/>
            <person name="Laurent T."/>
            <person name="Goodwin L."/>
            <person name="Nolan M."/>
            <person name="Davenport K.W."/>
            <person name="Han C.S."/>
            <person name="Rubin E.M."/>
            <person name="Eisen J.A."/>
            <person name="Woyke T."/>
            <person name="Gugger M."/>
            <person name="Kerfeld C.A."/>
        </authorList>
    </citation>
    <scope>NUCLEOTIDE SEQUENCE [LARGE SCALE GENOMIC DNA]</scope>
    <source>
        <strain evidence="10">ATCC 29371 / PCC 7437</strain>
    </source>
</reference>
<evidence type="ECO:0000256" key="6">
    <source>
        <dbReference type="ARBA" id="ARBA00023065"/>
    </source>
</evidence>
<name>K9XNY8_STAC7</name>
<organism evidence="9 10">
    <name type="scientific">Stanieria cyanosphaera (strain ATCC 29371 / PCC 7437)</name>
    <dbReference type="NCBI Taxonomy" id="111780"/>
    <lineage>
        <taxon>Bacteria</taxon>
        <taxon>Bacillati</taxon>
        <taxon>Cyanobacteriota</taxon>
        <taxon>Cyanophyceae</taxon>
        <taxon>Pleurocapsales</taxon>
        <taxon>Dermocarpellaceae</taxon>
        <taxon>Stanieria</taxon>
    </lineage>
</organism>
<feature type="transmembrane region" description="Helical" evidence="8">
    <location>
        <begin position="351"/>
        <end position="371"/>
    </location>
</feature>
<keyword evidence="7 8" id="KW-0472">Membrane</keyword>
<comment type="similarity">
    <text evidence="8">Belongs to the CemA family.</text>
</comment>
<dbReference type="AlphaFoldDB" id="K9XNY8"/>
<dbReference type="Pfam" id="PF03040">
    <property type="entry name" value="CemA"/>
    <property type="match status" value="1"/>
</dbReference>
<gene>
    <name evidence="8" type="primary">pxcA</name>
    <name evidence="9" type="ordered locus">Sta7437_0738</name>
</gene>
<evidence type="ECO:0000313" key="10">
    <source>
        <dbReference type="Proteomes" id="UP000010473"/>
    </source>
</evidence>
<feature type="transmembrane region" description="Helical" evidence="8">
    <location>
        <begin position="391"/>
        <end position="412"/>
    </location>
</feature>
<evidence type="ECO:0000256" key="8">
    <source>
        <dbReference type="HAMAP-Rule" id="MF_01308"/>
    </source>
</evidence>
<evidence type="ECO:0000256" key="4">
    <source>
        <dbReference type="ARBA" id="ARBA00022781"/>
    </source>
</evidence>
<keyword evidence="4 8" id="KW-0375">Hydrogen ion transport</keyword>
<dbReference type="EMBL" id="CP003653">
    <property type="protein sequence ID" value="AFZ34330.1"/>
    <property type="molecule type" value="Genomic_DNA"/>
</dbReference>
<feature type="transmembrane region" description="Helical" evidence="8">
    <location>
        <begin position="308"/>
        <end position="330"/>
    </location>
</feature>